<dbReference type="AlphaFoldDB" id="A0A2A6FNT9"/>
<dbReference type="EMBL" id="NAEP01000051">
    <property type="protein sequence ID" value="PDQ34554.1"/>
    <property type="molecule type" value="Genomic_DNA"/>
</dbReference>
<evidence type="ECO:0000313" key="4">
    <source>
        <dbReference type="Proteomes" id="UP000219994"/>
    </source>
</evidence>
<dbReference type="Pfam" id="PF13416">
    <property type="entry name" value="SBP_bac_8"/>
    <property type="match status" value="1"/>
</dbReference>
<feature type="chain" id="PRO_5012540432" evidence="2">
    <location>
        <begin position="27"/>
        <end position="369"/>
    </location>
</feature>
<comment type="caution">
    <text evidence="3">The sequence shown here is derived from an EMBL/GenBank/DDBJ whole genome shotgun (WGS) entry which is preliminary data.</text>
</comment>
<evidence type="ECO:0000256" key="2">
    <source>
        <dbReference type="SAM" id="SignalP"/>
    </source>
</evidence>
<proteinExistence type="predicted"/>
<protein>
    <submittedName>
        <fullName evidence="3">ABC transporter</fullName>
    </submittedName>
</protein>
<keyword evidence="1 2" id="KW-0732">Signal</keyword>
<dbReference type="PANTHER" id="PTHR30222">
    <property type="entry name" value="SPERMIDINE/PUTRESCINE-BINDING PERIPLASMIC PROTEIN"/>
    <property type="match status" value="1"/>
</dbReference>
<dbReference type="CDD" id="cd13589">
    <property type="entry name" value="PBP2_polyamine_RpCGA009"/>
    <property type="match status" value="1"/>
</dbReference>
<dbReference type="Proteomes" id="UP000219994">
    <property type="component" value="Unassembled WGS sequence"/>
</dbReference>
<accession>A0A2A6FNT9</accession>
<evidence type="ECO:0000256" key="1">
    <source>
        <dbReference type="ARBA" id="ARBA00022729"/>
    </source>
</evidence>
<gene>
    <name evidence="3" type="ORF">B5766_10940</name>
</gene>
<dbReference type="PANTHER" id="PTHR30222:SF2">
    <property type="entry name" value="ABC TRANSPORTER SUBSTRATE-BINDING PROTEIN"/>
    <property type="match status" value="1"/>
</dbReference>
<dbReference type="PROSITE" id="PS51257">
    <property type="entry name" value="PROKAR_LIPOPROTEIN"/>
    <property type="match status" value="1"/>
</dbReference>
<dbReference type="InterPro" id="IPR006059">
    <property type="entry name" value="SBP"/>
</dbReference>
<name>A0A2A6FNT9_9MICO</name>
<dbReference type="SUPFAM" id="SSF53850">
    <property type="entry name" value="Periplasmic binding protein-like II"/>
    <property type="match status" value="1"/>
</dbReference>
<feature type="signal peptide" evidence="2">
    <location>
        <begin position="1"/>
        <end position="26"/>
    </location>
</feature>
<organism evidence="3 4">
    <name type="scientific">Candidatus Lumbricidiphila eiseniae</name>
    <dbReference type="NCBI Taxonomy" id="1969409"/>
    <lineage>
        <taxon>Bacteria</taxon>
        <taxon>Bacillati</taxon>
        <taxon>Actinomycetota</taxon>
        <taxon>Actinomycetes</taxon>
        <taxon>Micrococcales</taxon>
        <taxon>Microbacteriaceae</taxon>
        <taxon>Candidatus Lumbricidiphila</taxon>
    </lineage>
</organism>
<reference evidence="4" key="1">
    <citation type="submission" date="2017-03" db="EMBL/GenBank/DDBJ databases">
        <authorList>
            <person name="Lund M.B."/>
        </authorList>
    </citation>
    <scope>NUCLEOTIDE SEQUENCE [LARGE SCALE GENOMIC DNA]</scope>
</reference>
<dbReference type="Gene3D" id="3.40.190.10">
    <property type="entry name" value="Periplasmic binding protein-like II"/>
    <property type="match status" value="2"/>
</dbReference>
<sequence>MAKNLVKWPVLGVALAWGLTSCQASASAPEIDLGSGPAKVGTIKANSLKGVTLTLTSWGGVFQDGQVKAASDPFAAESGATMLQDGPTEYSKVKAQVEGKNVTWDIVDTDVIWASKQCGPDGLFMDLDMTIVDTSHAPANLVGKCYIPAMQYGYVVVYNTTKYPTPPTGWVDFFDTTKFPGKRAIAGFEDIAPGVFEGALLADGVSPDKLYPLDVDRAYKKINPLRSSLIYWKTGAESEQMLESGEADMALVWSGRAYAAAKNGAKIKPVWNQALIIADALGVPKNAKNPKAAFAYLNYYLGATQQAKLSELTSYSPVHDEAKPQLDAVAKQYLTTDPQIRKQMIPSNSEWWSKNYDTELVRWLDWLKG</sequence>
<evidence type="ECO:0000313" key="3">
    <source>
        <dbReference type="EMBL" id="PDQ34554.1"/>
    </source>
</evidence>